<dbReference type="PIRSF" id="PIRSF001549">
    <property type="entry name" value="His-tRNA_synth"/>
    <property type="match status" value="1"/>
</dbReference>
<dbReference type="InterPro" id="IPR045864">
    <property type="entry name" value="aa-tRNA-synth_II/BPL/LPL"/>
</dbReference>
<dbReference type="PANTHER" id="PTHR43707">
    <property type="entry name" value="HISTIDYL-TRNA SYNTHETASE"/>
    <property type="match status" value="1"/>
</dbReference>
<sequence length="427" mass="49157">MDKWKKYIPDGMKDILFEECRKKIFIQDNLNETYRLSGFSQVISPTLEFYDVFNFTNQPILQENMYKLFDNSGRILVLKPDMTTPIARIVSTKVKDKEYPIKFCYTTNVFRTNESLNGKLSEITQSGVEIVGSSDVRADVEVIITAIKSLKNLGIKNFKIDIGQSGFFKALIEDINMKGEDIEELRKLIENKNYVSLRDFLNEKQDYIDEESVYILSELPKLFGDINILDQAKNITKNSKALKAVNNICDIYNLIKEIGLENYISIDFGMIQDMNYYTGIIFRAYVEEVGECILSGGRYDNLTEEFGVNTPATGFAINVDNILEVIKRQDSFSDLICKKILIHCKSEHFKEAYRILDTIQDKEIICELSLYEDKKDSLNYAKSNGSDTFISIESDENINIINIYTKKHISVKLNKFINVFNETLELG</sequence>
<dbReference type="NCBIfam" id="TIGR00443">
    <property type="entry name" value="hisZ_biosyn_reg"/>
    <property type="match status" value="1"/>
</dbReference>
<gene>
    <name evidence="9" type="primary">hisZ</name>
    <name evidence="11" type="ORF">OW729_18020</name>
</gene>
<comment type="similarity">
    <text evidence="3 9">Belongs to the class-II aminoacyl-tRNA synthetase family. HisZ subfamily.</text>
</comment>
<evidence type="ECO:0000256" key="4">
    <source>
        <dbReference type="ARBA" id="ARBA00020397"/>
    </source>
</evidence>
<keyword evidence="5 9" id="KW-0963">Cytoplasm</keyword>
<protein>
    <recommendedName>
        <fullName evidence="4 9">ATP phosphoribosyltransferase regulatory subunit</fullName>
    </recommendedName>
</protein>
<evidence type="ECO:0000256" key="2">
    <source>
        <dbReference type="ARBA" id="ARBA00004667"/>
    </source>
</evidence>
<comment type="subunit">
    <text evidence="9">Heteromultimer composed of HisG and HisZ subunits.</text>
</comment>
<evidence type="ECO:0000256" key="7">
    <source>
        <dbReference type="ARBA" id="ARBA00023102"/>
    </source>
</evidence>
<organism evidence="11 12">
    <name type="scientific">Clostridium brassicae</name>
    <dbReference type="NCBI Taxonomy" id="2999072"/>
    <lineage>
        <taxon>Bacteria</taxon>
        <taxon>Bacillati</taxon>
        <taxon>Bacillota</taxon>
        <taxon>Clostridia</taxon>
        <taxon>Eubacteriales</taxon>
        <taxon>Clostridiaceae</taxon>
        <taxon>Clostridium</taxon>
    </lineage>
</organism>
<comment type="subcellular location">
    <subcellularLocation>
        <location evidence="1 9">Cytoplasm</location>
    </subcellularLocation>
</comment>
<comment type="function">
    <text evidence="8 9">Required for the first step of histidine biosynthesis. May allow the feedback regulation of ATP phosphoribosyltransferase activity by histidine.</text>
</comment>
<dbReference type="Pfam" id="PF13393">
    <property type="entry name" value="tRNA-synt_His"/>
    <property type="match status" value="1"/>
</dbReference>
<keyword evidence="12" id="KW-1185">Reference proteome</keyword>
<dbReference type="EMBL" id="JAPQFJ010000031">
    <property type="protein sequence ID" value="MCY6960496.1"/>
    <property type="molecule type" value="Genomic_DNA"/>
</dbReference>
<evidence type="ECO:0000256" key="8">
    <source>
        <dbReference type="ARBA" id="ARBA00025246"/>
    </source>
</evidence>
<dbReference type="Proteomes" id="UP001144612">
    <property type="component" value="Unassembled WGS sequence"/>
</dbReference>
<dbReference type="InterPro" id="IPR041715">
    <property type="entry name" value="HisRS-like_core"/>
</dbReference>
<evidence type="ECO:0000256" key="6">
    <source>
        <dbReference type="ARBA" id="ARBA00022605"/>
    </source>
</evidence>
<dbReference type="InterPro" id="IPR006195">
    <property type="entry name" value="aa-tRNA-synth_II"/>
</dbReference>
<dbReference type="PANTHER" id="PTHR43707:SF6">
    <property type="entry name" value="ATP PHOSPHORIBOSYLTRANSFERASE REGULATORY SUBUNIT"/>
    <property type="match status" value="1"/>
</dbReference>
<evidence type="ECO:0000256" key="3">
    <source>
        <dbReference type="ARBA" id="ARBA00005539"/>
    </source>
</evidence>
<dbReference type="PROSITE" id="PS50862">
    <property type="entry name" value="AA_TRNA_LIGASE_II"/>
    <property type="match status" value="1"/>
</dbReference>
<keyword evidence="6 9" id="KW-0028">Amino-acid biosynthesis</keyword>
<dbReference type="NCBIfam" id="NF008936">
    <property type="entry name" value="PRK12292.1-3"/>
    <property type="match status" value="1"/>
</dbReference>
<name>A0ABT4DHB3_9CLOT</name>
<evidence type="ECO:0000256" key="9">
    <source>
        <dbReference type="HAMAP-Rule" id="MF_00125"/>
    </source>
</evidence>
<comment type="miscellaneous">
    <text evidence="9">This function is generally fulfilled by the C-terminal part of HisG, which is missing in some bacteria such as this one.</text>
</comment>
<proteinExistence type="inferred from homology"/>
<dbReference type="CDD" id="cd00773">
    <property type="entry name" value="HisRS-like_core"/>
    <property type="match status" value="1"/>
</dbReference>
<reference evidence="11" key="1">
    <citation type="submission" date="2022-12" db="EMBL/GenBank/DDBJ databases">
        <title>Clostridium sp. nov., isolated from industrial wastewater.</title>
        <authorList>
            <person name="Jiayan W."/>
        </authorList>
    </citation>
    <scope>NUCLEOTIDE SEQUENCE</scope>
    <source>
        <strain evidence="11">ZC22-4</strain>
    </source>
</reference>
<dbReference type="SUPFAM" id="SSF55681">
    <property type="entry name" value="Class II aaRS and biotin synthetases"/>
    <property type="match status" value="1"/>
</dbReference>
<dbReference type="InterPro" id="IPR004517">
    <property type="entry name" value="HisZ"/>
</dbReference>
<accession>A0ABT4DHB3</accession>
<dbReference type="Gene3D" id="3.30.930.10">
    <property type="entry name" value="Bira Bifunctional Protein, Domain 2"/>
    <property type="match status" value="1"/>
</dbReference>
<comment type="caution">
    <text evidence="11">The sequence shown here is derived from an EMBL/GenBank/DDBJ whole genome shotgun (WGS) entry which is preliminary data.</text>
</comment>
<dbReference type="GO" id="GO:0016757">
    <property type="term" value="F:glycosyltransferase activity"/>
    <property type="evidence" value="ECO:0007669"/>
    <property type="project" value="UniProtKB-KW"/>
</dbReference>
<dbReference type="HAMAP" id="MF_00125">
    <property type="entry name" value="HisZ"/>
    <property type="match status" value="1"/>
</dbReference>
<keyword evidence="11" id="KW-0808">Transferase</keyword>
<keyword evidence="11" id="KW-0328">Glycosyltransferase</keyword>
<evidence type="ECO:0000313" key="12">
    <source>
        <dbReference type="Proteomes" id="UP001144612"/>
    </source>
</evidence>
<evidence type="ECO:0000313" key="11">
    <source>
        <dbReference type="EMBL" id="MCY6960496.1"/>
    </source>
</evidence>
<evidence type="ECO:0000256" key="5">
    <source>
        <dbReference type="ARBA" id="ARBA00022490"/>
    </source>
</evidence>
<dbReference type="RefSeq" id="WP_268062933.1">
    <property type="nucleotide sequence ID" value="NZ_JAPQFJ010000031.1"/>
</dbReference>
<evidence type="ECO:0000256" key="1">
    <source>
        <dbReference type="ARBA" id="ARBA00004496"/>
    </source>
</evidence>
<comment type="pathway">
    <text evidence="2 9">Amino-acid biosynthesis; L-histidine biosynthesis; L-histidine from 5-phospho-alpha-D-ribose 1-diphosphate: step 1/9.</text>
</comment>
<feature type="domain" description="Aminoacyl-transfer RNA synthetases class-II family profile" evidence="10">
    <location>
        <begin position="25"/>
        <end position="427"/>
    </location>
</feature>
<keyword evidence="7 9" id="KW-0368">Histidine biosynthesis</keyword>
<evidence type="ECO:0000259" key="10">
    <source>
        <dbReference type="PROSITE" id="PS50862"/>
    </source>
</evidence>
<dbReference type="InterPro" id="IPR004516">
    <property type="entry name" value="HisRS/HisZ"/>
</dbReference>